<feature type="transmembrane region" description="Helical" evidence="5">
    <location>
        <begin position="23"/>
        <end position="41"/>
    </location>
</feature>
<proteinExistence type="predicted"/>
<evidence type="ECO:0000259" key="6">
    <source>
        <dbReference type="Pfam" id="PF13515"/>
    </source>
</evidence>
<evidence type="ECO:0000256" key="1">
    <source>
        <dbReference type="ARBA" id="ARBA00004141"/>
    </source>
</evidence>
<evidence type="ECO:0000256" key="5">
    <source>
        <dbReference type="SAM" id="Phobius"/>
    </source>
</evidence>
<reference evidence="7 8" key="1">
    <citation type="submission" date="2023-02" db="EMBL/GenBank/DDBJ databases">
        <title>Genome sequencing required for Actinomycetospora new species description.</title>
        <authorList>
            <person name="Saimee Y."/>
            <person name="Duangmal K."/>
        </authorList>
    </citation>
    <scope>NUCLEOTIDE SEQUENCE [LARGE SCALE GENOMIC DNA]</scope>
    <source>
        <strain evidence="7 8">DW7H6</strain>
    </source>
</reference>
<feature type="transmembrane region" description="Helical" evidence="5">
    <location>
        <begin position="47"/>
        <end position="66"/>
    </location>
</feature>
<dbReference type="Pfam" id="PF13515">
    <property type="entry name" value="FUSC_2"/>
    <property type="match status" value="1"/>
</dbReference>
<dbReference type="RefSeq" id="WP_274201381.1">
    <property type="nucleotide sequence ID" value="NZ_JAQZAO010000006.1"/>
</dbReference>
<organism evidence="7 8">
    <name type="scientific">Actinomycetospora lemnae</name>
    <dbReference type="NCBI Taxonomy" id="3019891"/>
    <lineage>
        <taxon>Bacteria</taxon>
        <taxon>Bacillati</taxon>
        <taxon>Actinomycetota</taxon>
        <taxon>Actinomycetes</taxon>
        <taxon>Pseudonocardiales</taxon>
        <taxon>Pseudonocardiaceae</taxon>
        <taxon>Actinomycetospora</taxon>
    </lineage>
</organism>
<evidence type="ECO:0000313" key="8">
    <source>
        <dbReference type="Proteomes" id="UP001300763"/>
    </source>
</evidence>
<feature type="transmembrane region" description="Helical" evidence="5">
    <location>
        <begin position="540"/>
        <end position="560"/>
    </location>
</feature>
<name>A0ABT5SVG5_9PSEU</name>
<gene>
    <name evidence="7" type="ORF">PGB27_16070</name>
</gene>
<protein>
    <submittedName>
        <fullName evidence="7">FUSC family protein</fullName>
    </submittedName>
</protein>
<feature type="transmembrane region" description="Helical" evidence="5">
    <location>
        <begin position="507"/>
        <end position="528"/>
    </location>
</feature>
<dbReference type="EMBL" id="JAQZAO010000006">
    <property type="protein sequence ID" value="MDD7966853.1"/>
    <property type="molecule type" value="Genomic_DNA"/>
</dbReference>
<feature type="domain" description="Integral membrane bound transporter" evidence="6">
    <location>
        <begin position="400"/>
        <end position="523"/>
    </location>
</feature>
<keyword evidence="3 5" id="KW-1133">Transmembrane helix</keyword>
<keyword evidence="4 5" id="KW-0472">Membrane</keyword>
<sequence>MAGRRGLRWLLRRDPGLTATRRAVRVAVVATVAFMVCRYGLDSTTAAIYAAFGAIGFGVLSQVVGTPRERTRTLVASFVAGTVLLAVGTLLAGSTIAASVGMLVVGIVVAFLPIGGARPAGVANGLQLLYILPSFPPFAPETLPERVLGLALGMGLLALADRVLWPPRPIESYACRAAAAARALADLLDALATGAPDVAARRAASAHAVGRLKFLATPWEVRPTGPGPKDRGLGHLGAALRAAQGRAEVLLAADARGVGVPDEATRPLAATATALRHTAVALRGAGPVPDAAAIDAARADYTERRLTVVATLLDGDEAVAHARSAVAVGQVLTAAHVAVQAAAVAVDPKGRTRALDDLAWWTSAPLVELWTRRIRVHLSLRSVYLQNAVRLGIGLAIARLVAGGLELSHGLWVLLATLTLMRTSVTSTRATLLPAIVGTAAGAVVAAGLLEVVGTQTAVYAALFPVLCVASVLAGQLIGMIAAQACFTVLVAVLFAQLAPAGPSLAGVRLLDVAVGAVVGIAVGAAVWPAGGHGEVRRDAVRSLHALSGLITAMVAWTTGTGRRADLLERLHENDRELLFLEADFLQYRAERRRRHEDDVDWFTVLGVAHRTIRTVRSALDDDTDDRTVPWPDLLAQLDRDATALAEGYAAVGRAVAEGRPPSVVLSIPADFLDRALHAIADAPGRREHPRETLLLVDAWGRLGWSADDLAALGVVLAPVTVAGRRPLPA</sequence>
<feature type="transmembrane region" description="Helical" evidence="5">
    <location>
        <begin position="462"/>
        <end position="495"/>
    </location>
</feature>
<evidence type="ECO:0000256" key="4">
    <source>
        <dbReference type="ARBA" id="ARBA00023136"/>
    </source>
</evidence>
<feature type="transmembrane region" description="Helical" evidence="5">
    <location>
        <begin position="432"/>
        <end position="450"/>
    </location>
</feature>
<feature type="transmembrane region" description="Helical" evidence="5">
    <location>
        <begin position="78"/>
        <end position="111"/>
    </location>
</feature>
<dbReference type="InterPro" id="IPR049453">
    <property type="entry name" value="Memb_transporter_dom"/>
</dbReference>
<dbReference type="Proteomes" id="UP001300763">
    <property type="component" value="Unassembled WGS sequence"/>
</dbReference>
<evidence type="ECO:0000256" key="3">
    <source>
        <dbReference type="ARBA" id="ARBA00022989"/>
    </source>
</evidence>
<evidence type="ECO:0000256" key="2">
    <source>
        <dbReference type="ARBA" id="ARBA00022692"/>
    </source>
</evidence>
<comment type="subcellular location">
    <subcellularLocation>
        <location evidence="1">Membrane</location>
        <topology evidence="1">Multi-pass membrane protein</topology>
    </subcellularLocation>
</comment>
<evidence type="ECO:0000313" key="7">
    <source>
        <dbReference type="EMBL" id="MDD7966853.1"/>
    </source>
</evidence>
<keyword evidence="2 5" id="KW-0812">Transmembrane</keyword>
<keyword evidence="8" id="KW-1185">Reference proteome</keyword>
<comment type="caution">
    <text evidence="7">The sequence shown here is derived from an EMBL/GenBank/DDBJ whole genome shotgun (WGS) entry which is preliminary data.</text>
</comment>
<accession>A0ABT5SVG5</accession>